<keyword evidence="3 12" id="KW-0378">Hydrolase</keyword>
<evidence type="ECO:0000256" key="2">
    <source>
        <dbReference type="ARBA" id="ARBA00022741"/>
    </source>
</evidence>
<comment type="similarity">
    <text evidence="1">Belongs to the helicase family. UvrD subfamily.</text>
</comment>
<dbReference type="Gene3D" id="1.10.10.160">
    <property type="match status" value="1"/>
</dbReference>
<dbReference type="CDD" id="cd17932">
    <property type="entry name" value="DEXQc_UvrD"/>
    <property type="match status" value="1"/>
</dbReference>
<evidence type="ECO:0000256" key="8">
    <source>
        <dbReference type="ARBA" id="ARBA00034617"/>
    </source>
</evidence>
<evidence type="ECO:0000256" key="12">
    <source>
        <dbReference type="PROSITE-ProRule" id="PRU00560"/>
    </source>
</evidence>
<keyword evidence="4 12" id="KW-0347">Helicase</keyword>
<dbReference type="Pfam" id="PF13361">
    <property type="entry name" value="UvrD_C"/>
    <property type="match status" value="2"/>
</dbReference>
<dbReference type="PANTHER" id="PTHR11070:SF2">
    <property type="entry name" value="ATP-DEPENDENT DNA HELICASE SRS2"/>
    <property type="match status" value="1"/>
</dbReference>
<feature type="domain" description="UvrD-like helicase C-terminal" evidence="14">
    <location>
        <begin position="254"/>
        <end position="502"/>
    </location>
</feature>
<keyword evidence="16" id="KW-1185">Reference proteome</keyword>
<dbReference type="InterPro" id="IPR014017">
    <property type="entry name" value="DNA_helicase_UvrD-like_C"/>
</dbReference>
<geneLocation type="plasmid" evidence="15 16">
    <name>pPT365</name>
</geneLocation>
<evidence type="ECO:0000256" key="6">
    <source>
        <dbReference type="ARBA" id="ARBA00023125"/>
    </source>
</evidence>
<sequence>MLEGLNPQQREVAELRQHCVAIACPGAGKTKTIAAKAALLLSNPSAIVGAVTFSKDAAVELRDRILALAGDGARKRLIAGTFHSLAFKQLGKRDIATDGDRMGLLARVIAELGLNWKPEEVVPVIERIKTNFGRVEAGTPDAQIYAAYQEALERNGKIDFQDMLRLAVAGMEKGDIAPYRFTDLLVDEFQDTDPLQYRWVELHAKAGAQVTVVGDDDQSIYGFRAALGFRGMESFAETFNAQRVVLGMNYRCYDEILSAADRVIRNNADRIPKILQADRGAGGTVTTKRSDDEYADAVAAVETLHPFLKAGKSCAILARTNRILDPIEAVCRSHGVPYFRASGGSVLNRPQGALMCNLLQVAEGRKQNGLDAVLGYMGMSSPLLGVLHRDMGPTLVQRLKKDLVALGLPEDTATVYRSFMKRLSEWQEMCERRFYSLVLDGVLELMMTYAKNDQAIRAIQGTYDVLSRLSGTFAERIEYLKRDNNKPADGALVLTTMHSSKGLEWDHVWISRAEEGVVPDEKSTESEERRLFYVAMTRARDGLTIATIKKNPVSRFLIESSIQ</sequence>
<keyword evidence="2 12" id="KW-0547">Nucleotide-binding</keyword>
<name>A0ABM7U285_9BURK</name>
<dbReference type="PROSITE" id="PS51217">
    <property type="entry name" value="UVRD_HELICASE_CTER"/>
    <property type="match status" value="1"/>
</dbReference>
<dbReference type="EMBL" id="AP024959">
    <property type="protein sequence ID" value="BCZ85475.1"/>
    <property type="molecule type" value="Genomic_DNA"/>
</dbReference>
<evidence type="ECO:0000259" key="13">
    <source>
        <dbReference type="PROSITE" id="PS51198"/>
    </source>
</evidence>
<dbReference type="InterPro" id="IPR027417">
    <property type="entry name" value="P-loop_NTPase"/>
</dbReference>
<feature type="domain" description="UvrD-like helicase ATP-binding" evidence="13">
    <location>
        <begin position="2"/>
        <end position="253"/>
    </location>
</feature>
<dbReference type="RefSeq" id="WP_229518150.1">
    <property type="nucleotide sequence ID" value="NZ_AP024959.1"/>
</dbReference>
<dbReference type="PANTHER" id="PTHR11070">
    <property type="entry name" value="UVRD / RECB / PCRA DNA HELICASE FAMILY MEMBER"/>
    <property type="match status" value="1"/>
</dbReference>
<organism evidence="15 16">
    <name type="scientific">Paraburkholderia terrae</name>
    <dbReference type="NCBI Taxonomy" id="311230"/>
    <lineage>
        <taxon>Bacteria</taxon>
        <taxon>Pseudomonadati</taxon>
        <taxon>Pseudomonadota</taxon>
        <taxon>Betaproteobacteria</taxon>
        <taxon>Burkholderiales</taxon>
        <taxon>Burkholderiaceae</taxon>
        <taxon>Paraburkholderia</taxon>
    </lineage>
</organism>
<evidence type="ECO:0000256" key="10">
    <source>
        <dbReference type="ARBA" id="ARBA00034923"/>
    </source>
</evidence>
<evidence type="ECO:0000256" key="9">
    <source>
        <dbReference type="ARBA" id="ARBA00034808"/>
    </source>
</evidence>
<keyword evidence="7" id="KW-0413">Isomerase</keyword>
<dbReference type="Pfam" id="PF00580">
    <property type="entry name" value="UvrD-helicase"/>
    <property type="match status" value="2"/>
</dbReference>
<dbReference type="Gene3D" id="3.40.50.300">
    <property type="entry name" value="P-loop containing nucleotide triphosphate hydrolases"/>
    <property type="match status" value="2"/>
</dbReference>
<dbReference type="PROSITE" id="PS51198">
    <property type="entry name" value="UVRD_HELICASE_ATP_BIND"/>
    <property type="match status" value="1"/>
</dbReference>
<evidence type="ECO:0000256" key="7">
    <source>
        <dbReference type="ARBA" id="ARBA00023235"/>
    </source>
</evidence>
<evidence type="ECO:0000256" key="11">
    <source>
        <dbReference type="ARBA" id="ARBA00048988"/>
    </source>
</evidence>
<gene>
    <name evidence="15" type="primary">uvrD_2</name>
    <name evidence="15" type="ORF">PTKU64_91500</name>
</gene>
<accession>A0ABM7U285</accession>
<proteinExistence type="inferred from homology"/>
<comment type="catalytic activity">
    <reaction evidence="11">
        <text>ATP + H2O = ADP + phosphate + H(+)</text>
        <dbReference type="Rhea" id="RHEA:13065"/>
        <dbReference type="ChEBI" id="CHEBI:15377"/>
        <dbReference type="ChEBI" id="CHEBI:15378"/>
        <dbReference type="ChEBI" id="CHEBI:30616"/>
        <dbReference type="ChEBI" id="CHEBI:43474"/>
        <dbReference type="ChEBI" id="CHEBI:456216"/>
        <dbReference type="EC" id="5.6.2.4"/>
    </reaction>
</comment>
<feature type="binding site" evidence="12">
    <location>
        <begin position="23"/>
        <end position="30"/>
    </location>
    <ligand>
        <name>ATP</name>
        <dbReference type="ChEBI" id="CHEBI:30616"/>
    </ligand>
</feature>
<keyword evidence="6" id="KW-0238">DNA-binding</keyword>
<evidence type="ECO:0000313" key="15">
    <source>
        <dbReference type="EMBL" id="BCZ85475.1"/>
    </source>
</evidence>
<dbReference type="InterPro" id="IPR014016">
    <property type="entry name" value="UvrD-like_ATP-bd"/>
</dbReference>
<dbReference type="InterPro" id="IPR000212">
    <property type="entry name" value="DNA_helicase_UvrD/REP"/>
</dbReference>
<keyword evidence="5 12" id="KW-0067">ATP-binding</keyword>
<protein>
    <recommendedName>
        <fullName evidence="9">DNA 3'-5' helicase</fullName>
        <ecNumber evidence="9">5.6.2.4</ecNumber>
    </recommendedName>
    <alternativeName>
        <fullName evidence="10">DNA 3'-5' helicase II</fullName>
    </alternativeName>
</protein>
<evidence type="ECO:0000256" key="1">
    <source>
        <dbReference type="ARBA" id="ARBA00009922"/>
    </source>
</evidence>
<dbReference type="Gene3D" id="1.10.486.10">
    <property type="entry name" value="PCRA, domain 4"/>
    <property type="match status" value="1"/>
</dbReference>
<dbReference type="GO" id="GO:0004386">
    <property type="term" value="F:helicase activity"/>
    <property type="evidence" value="ECO:0007669"/>
    <property type="project" value="UniProtKB-KW"/>
</dbReference>
<evidence type="ECO:0000256" key="5">
    <source>
        <dbReference type="ARBA" id="ARBA00022840"/>
    </source>
</evidence>
<evidence type="ECO:0000313" key="16">
    <source>
        <dbReference type="Proteomes" id="UP001319874"/>
    </source>
</evidence>
<dbReference type="SUPFAM" id="SSF52540">
    <property type="entry name" value="P-loop containing nucleoside triphosphate hydrolases"/>
    <property type="match status" value="1"/>
</dbReference>
<dbReference type="InterPro" id="IPR013986">
    <property type="entry name" value="DExx_box_DNA_helicase_dom_sf"/>
</dbReference>
<evidence type="ECO:0000259" key="14">
    <source>
        <dbReference type="PROSITE" id="PS51217"/>
    </source>
</evidence>
<dbReference type="Proteomes" id="UP001319874">
    <property type="component" value="Plasmid pPT365"/>
</dbReference>
<keyword evidence="15" id="KW-0614">Plasmid</keyword>
<evidence type="ECO:0000256" key="4">
    <source>
        <dbReference type="ARBA" id="ARBA00022806"/>
    </source>
</evidence>
<comment type="catalytic activity">
    <reaction evidence="8">
        <text>Couples ATP hydrolysis with the unwinding of duplex DNA by translocating in the 3'-5' direction.</text>
        <dbReference type="EC" id="5.6.2.4"/>
    </reaction>
</comment>
<dbReference type="EC" id="5.6.2.4" evidence="9"/>
<reference evidence="15 16" key="1">
    <citation type="journal article" date="2022" name="Front. Microbiol.">
        <title>Identification and characterization of a novel class of self-sufficient cytochrome P450 hydroxylase involved in cyclohexanecarboxylate degradation in Paraburkholderia terrae strain KU-64.</title>
        <authorList>
            <person name="Yamamoto T."/>
            <person name="Hasegawa Y."/>
            <person name="Iwaki H."/>
        </authorList>
    </citation>
    <scope>NUCLEOTIDE SEQUENCE [LARGE SCALE GENOMIC DNA]</scope>
    <source>
        <strain evidence="15 16">KU-64</strain>
    </source>
</reference>
<evidence type="ECO:0000256" key="3">
    <source>
        <dbReference type="ARBA" id="ARBA00022801"/>
    </source>
</evidence>